<keyword evidence="2" id="KW-0614">Plasmid</keyword>
<name>A0A0G4E5F6_PSEFS</name>
<dbReference type="RefSeq" id="WP_176456048.1">
    <property type="nucleotide sequence ID" value="NZ_LN713927.1"/>
</dbReference>
<dbReference type="InterPro" id="IPR038461">
    <property type="entry name" value="Schlafen_AlbA_2_dom_sf"/>
</dbReference>
<feature type="domain" description="Schlafen AlbA-2" evidence="1">
    <location>
        <begin position="15"/>
        <end position="141"/>
    </location>
</feature>
<dbReference type="Pfam" id="PF04326">
    <property type="entry name" value="SLFN_AlbA_2"/>
    <property type="match status" value="1"/>
</dbReference>
<gene>
    <name evidence="2" type="ORF">PQBR55_0072</name>
</gene>
<dbReference type="Gene3D" id="3.30.950.30">
    <property type="entry name" value="Schlafen, AAA domain"/>
    <property type="match status" value="1"/>
</dbReference>
<dbReference type="EMBL" id="LN713927">
    <property type="protein sequence ID" value="CEK42451.1"/>
    <property type="molecule type" value="Genomic_DNA"/>
</dbReference>
<geneLocation type="plasmid" evidence="2">
    <name>pQBR55</name>
</geneLocation>
<dbReference type="AlphaFoldDB" id="A0A0G4E5F6"/>
<organism evidence="2">
    <name type="scientific">Pseudomonas fluorescens (strain SBW25)</name>
    <dbReference type="NCBI Taxonomy" id="216595"/>
    <lineage>
        <taxon>Bacteria</taxon>
        <taxon>Pseudomonadati</taxon>
        <taxon>Pseudomonadota</taxon>
        <taxon>Gammaproteobacteria</taxon>
        <taxon>Pseudomonadales</taxon>
        <taxon>Pseudomonadaceae</taxon>
        <taxon>Pseudomonas</taxon>
    </lineage>
</organism>
<protein>
    <recommendedName>
        <fullName evidence="1">Schlafen AlbA-2 domain-containing protein</fullName>
    </recommendedName>
</protein>
<accession>A0A0G4E5F6</accession>
<evidence type="ECO:0000259" key="1">
    <source>
        <dbReference type="Pfam" id="PF04326"/>
    </source>
</evidence>
<dbReference type="InterPro" id="IPR007421">
    <property type="entry name" value="Schlafen_AlbA_2_dom"/>
</dbReference>
<evidence type="ECO:0000313" key="2">
    <source>
        <dbReference type="EMBL" id="CEK42451.1"/>
    </source>
</evidence>
<reference evidence="2" key="1">
    <citation type="submission" date="2014-12" db="EMBL/GenBank/DDBJ databases">
        <authorList>
            <person name="Hall J."/>
        </authorList>
    </citation>
    <scope>NUCLEOTIDE SEQUENCE [LARGE SCALE GENOMIC DNA]</scope>
    <source>
        <strain evidence="2">SBW25</strain>
        <plasmid evidence="2">pQBR55</plasmid>
    </source>
</reference>
<proteinExistence type="predicted"/>
<sequence>MTDEDLIDRLLYTGEGTTLDYKREGYVTDGSDDFKKSELLKDILAFSNTWRTEPAYILIGFDESEQEFYPVSRHPDDSRLQQFINGKTNKHVVFSYRAVTYKKQVLGLYTIEVQERPIYAKKKYGIVEKDVVYVRYGSSTAIADPTQIAKMGALEAIKGATGEPLLSVELVSIGDQKSLNSGISFAYTHLLMDEYPDYTVATHGYLKLNERLVNRNYYRDMALYQQEQAGAFGFRMNLMNRGTASANSVRVHLCFEPPGTLRVKAELEDVPSIDFLPKIPSLANLLKPPFDEHIEPDRLTTVFSFGKIHAGESSPSGDIFLITPSSELNSIQVRIHADELRAPIVFNVSATIKTTTQNLSFDELM</sequence>
<reference evidence="2" key="2">
    <citation type="submission" date="2015-06" db="EMBL/GenBank/DDBJ databases">
        <title>Environmentally co-occuring mercury resistance plasmids are genetically and phenotypically diverse and confer variable context-dependent fitness effects.</title>
        <authorList>
            <person name="Hall J.P.J."/>
            <person name="Harrison E."/>
            <person name="Lilley A.K."/>
            <person name="Paterson S."/>
            <person name="Spiers A.J."/>
            <person name="Brockhurst M.A."/>
        </authorList>
    </citation>
    <scope>NUCLEOTIDE SEQUENCE [LARGE SCALE GENOMIC DNA]</scope>
    <source>
        <strain evidence="2">SBW25</strain>
        <plasmid evidence="2">pQBR55</plasmid>
    </source>
</reference>